<evidence type="ECO:0000313" key="2">
    <source>
        <dbReference type="EMBL" id="KAG5302992.1"/>
    </source>
</evidence>
<gene>
    <name evidence="2" type="ORF">I7I52_00820</name>
</gene>
<sequence>MISMVTITIGRTSAGSAEGLELSLEIRGKQYYWKTMISTVANGAYRIIYCLLVLYFVCCFERNSSALRMSIIPGRAERQDI</sequence>
<keyword evidence="1" id="KW-1133">Transmembrane helix</keyword>
<protein>
    <submittedName>
        <fullName evidence="2">Uncharacterized protein</fullName>
    </submittedName>
</protein>
<comment type="caution">
    <text evidence="2">The sequence shown here is derived from an EMBL/GenBank/DDBJ whole genome shotgun (WGS) entry which is preliminary data.</text>
</comment>
<dbReference type="Proteomes" id="UP000670092">
    <property type="component" value="Unassembled WGS sequence"/>
</dbReference>
<dbReference type="AlphaFoldDB" id="A0A8H7Z362"/>
<name>A0A8H7Z362_AJECA</name>
<dbReference type="EMBL" id="JAEVHI010000001">
    <property type="protein sequence ID" value="KAG5302992.1"/>
    <property type="molecule type" value="Genomic_DNA"/>
</dbReference>
<proteinExistence type="predicted"/>
<organism evidence="2 3">
    <name type="scientific">Ajellomyces capsulatus</name>
    <name type="common">Darling's disease fungus</name>
    <name type="synonym">Histoplasma capsulatum</name>
    <dbReference type="NCBI Taxonomy" id="5037"/>
    <lineage>
        <taxon>Eukaryota</taxon>
        <taxon>Fungi</taxon>
        <taxon>Dikarya</taxon>
        <taxon>Ascomycota</taxon>
        <taxon>Pezizomycotina</taxon>
        <taxon>Eurotiomycetes</taxon>
        <taxon>Eurotiomycetidae</taxon>
        <taxon>Onygenales</taxon>
        <taxon>Ajellomycetaceae</taxon>
        <taxon>Histoplasma</taxon>
    </lineage>
</organism>
<evidence type="ECO:0000313" key="3">
    <source>
        <dbReference type="Proteomes" id="UP000670092"/>
    </source>
</evidence>
<accession>A0A8H7Z362</accession>
<reference evidence="2 3" key="1">
    <citation type="submission" date="2021-01" db="EMBL/GenBank/DDBJ databases">
        <title>Chromosome-level genome assembly of a human fungal pathogen reveals clustering of transcriptionally co-regulated genes.</title>
        <authorList>
            <person name="Voorhies M."/>
            <person name="Cohen S."/>
            <person name="Shea T.P."/>
            <person name="Petrus S."/>
            <person name="Munoz J.F."/>
            <person name="Poplawski S."/>
            <person name="Goldman W.E."/>
            <person name="Michael T."/>
            <person name="Cuomo C.A."/>
            <person name="Sil A."/>
            <person name="Beyhan S."/>
        </authorList>
    </citation>
    <scope>NUCLEOTIDE SEQUENCE [LARGE SCALE GENOMIC DNA]</scope>
    <source>
        <strain evidence="2 3">G184AR</strain>
    </source>
</reference>
<keyword evidence="1" id="KW-0472">Membrane</keyword>
<feature type="transmembrane region" description="Helical" evidence="1">
    <location>
        <begin position="43"/>
        <end position="60"/>
    </location>
</feature>
<dbReference type="VEuPathDB" id="FungiDB:I7I52_00820"/>
<evidence type="ECO:0000256" key="1">
    <source>
        <dbReference type="SAM" id="Phobius"/>
    </source>
</evidence>
<keyword evidence="1" id="KW-0812">Transmembrane</keyword>